<feature type="compositionally biased region" description="Low complexity" evidence="8">
    <location>
        <begin position="102"/>
        <end position="116"/>
    </location>
</feature>
<comment type="caution">
    <text evidence="10">The sequence shown here is derived from an EMBL/GenBank/DDBJ whole genome shotgun (WGS) entry which is preliminary data.</text>
</comment>
<dbReference type="InterPro" id="IPR013083">
    <property type="entry name" value="Znf_RING/FYVE/PHD"/>
</dbReference>
<keyword evidence="6" id="KW-0804">Transcription</keyword>
<keyword evidence="11" id="KW-1185">Reference proteome</keyword>
<feature type="non-terminal residue" evidence="10">
    <location>
        <position position="1"/>
    </location>
</feature>
<feature type="domain" description="TF-B3" evidence="9">
    <location>
        <begin position="352"/>
        <end position="447"/>
    </location>
</feature>
<dbReference type="Pfam" id="PF02362">
    <property type="entry name" value="B3"/>
    <property type="match status" value="4"/>
</dbReference>
<feature type="compositionally biased region" description="Acidic residues" evidence="8">
    <location>
        <begin position="653"/>
        <end position="663"/>
    </location>
</feature>
<feature type="compositionally biased region" description="Low complexity" evidence="8">
    <location>
        <begin position="73"/>
        <end position="86"/>
    </location>
</feature>
<protein>
    <recommendedName>
        <fullName evidence="9">TF-B3 domain-containing protein</fullName>
    </recommendedName>
</protein>
<dbReference type="PANTHER" id="PTHR31391">
    <property type="entry name" value="B3 DOMAIN-CONTAINING PROTEIN OS11G0197600-RELATED"/>
    <property type="match status" value="1"/>
</dbReference>
<dbReference type="InterPro" id="IPR015300">
    <property type="entry name" value="DNA-bd_pseudobarrel_sf"/>
</dbReference>
<dbReference type="Proteomes" id="UP000324897">
    <property type="component" value="Chromosome 5"/>
</dbReference>
<dbReference type="PANTHER" id="PTHR31391:SF153">
    <property type="entry name" value="TF-B3 DOMAIN-CONTAINING PROTEIN"/>
    <property type="match status" value="1"/>
</dbReference>
<dbReference type="GO" id="GO:0008270">
    <property type="term" value="F:zinc ion binding"/>
    <property type="evidence" value="ECO:0007669"/>
    <property type="project" value="UniProtKB-KW"/>
</dbReference>
<dbReference type="EMBL" id="RWGY01000004">
    <property type="protein sequence ID" value="TVU46108.1"/>
    <property type="molecule type" value="Genomic_DNA"/>
</dbReference>
<dbReference type="PROSITE" id="PS50863">
    <property type="entry name" value="B3"/>
    <property type="match status" value="5"/>
</dbReference>
<comment type="subcellular location">
    <subcellularLocation>
        <location evidence="1">Nucleus</location>
    </subcellularLocation>
</comment>
<feature type="domain" description="TF-B3" evidence="9">
    <location>
        <begin position="1"/>
        <end position="46"/>
    </location>
</feature>
<dbReference type="Gene3D" id="3.30.40.10">
    <property type="entry name" value="Zinc/RING finger domain, C3HC4 (zinc finger)"/>
    <property type="match status" value="1"/>
</dbReference>
<feature type="domain" description="TF-B3" evidence="9">
    <location>
        <begin position="905"/>
        <end position="999"/>
    </location>
</feature>
<feature type="region of interest" description="Disordered" evidence="8">
    <location>
        <begin position="66"/>
        <end position="121"/>
    </location>
</feature>
<evidence type="ECO:0000256" key="4">
    <source>
        <dbReference type="ARBA" id="ARBA00023015"/>
    </source>
</evidence>
<dbReference type="AlphaFoldDB" id="A0A5J9WD51"/>
<dbReference type="SMART" id="SM01019">
    <property type="entry name" value="B3"/>
    <property type="match status" value="4"/>
</dbReference>
<proteinExistence type="predicted"/>
<keyword evidence="3" id="KW-0862">Zinc</keyword>
<keyword evidence="5" id="KW-0238">DNA-binding</keyword>
<feature type="region of interest" description="Disordered" evidence="8">
    <location>
        <begin position="648"/>
        <end position="670"/>
    </location>
</feature>
<evidence type="ECO:0000259" key="9">
    <source>
        <dbReference type="PROSITE" id="PS50863"/>
    </source>
</evidence>
<evidence type="ECO:0000256" key="3">
    <source>
        <dbReference type="ARBA" id="ARBA00022833"/>
    </source>
</evidence>
<name>A0A5J9WD51_9POAL</name>
<reference evidence="10 11" key="1">
    <citation type="journal article" date="2019" name="Sci. Rep.">
        <title>A high-quality genome of Eragrostis curvula grass provides insights into Poaceae evolution and supports new strategies to enhance forage quality.</title>
        <authorList>
            <person name="Carballo J."/>
            <person name="Santos B.A.C.M."/>
            <person name="Zappacosta D."/>
            <person name="Garbus I."/>
            <person name="Selva J.P."/>
            <person name="Gallo C.A."/>
            <person name="Diaz A."/>
            <person name="Albertini E."/>
            <person name="Caccamo M."/>
            <person name="Echenique V."/>
        </authorList>
    </citation>
    <scope>NUCLEOTIDE SEQUENCE [LARGE SCALE GENOMIC DNA]</scope>
    <source>
        <strain evidence="11">cv. Victoria</strain>
        <tissue evidence="10">Leaf</tissue>
    </source>
</reference>
<organism evidence="10 11">
    <name type="scientific">Eragrostis curvula</name>
    <name type="common">weeping love grass</name>
    <dbReference type="NCBI Taxonomy" id="38414"/>
    <lineage>
        <taxon>Eukaryota</taxon>
        <taxon>Viridiplantae</taxon>
        <taxon>Streptophyta</taxon>
        <taxon>Embryophyta</taxon>
        <taxon>Tracheophyta</taxon>
        <taxon>Spermatophyta</taxon>
        <taxon>Magnoliopsida</taxon>
        <taxon>Liliopsida</taxon>
        <taxon>Poales</taxon>
        <taxon>Poaceae</taxon>
        <taxon>PACMAD clade</taxon>
        <taxon>Chloridoideae</taxon>
        <taxon>Eragrostideae</taxon>
        <taxon>Eragrostidinae</taxon>
        <taxon>Eragrostis</taxon>
    </lineage>
</organism>
<evidence type="ECO:0000256" key="2">
    <source>
        <dbReference type="ARBA" id="ARBA00022771"/>
    </source>
</evidence>
<keyword evidence="2" id="KW-0479">Metal-binding</keyword>
<dbReference type="InterPro" id="IPR003340">
    <property type="entry name" value="B3_DNA-bd"/>
</dbReference>
<dbReference type="CDD" id="cd10017">
    <property type="entry name" value="B3_DNA"/>
    <property type="match status" value="5"/>
</dbReference>
<evidence type="ECO:0000313" key="10">
    <source>
        <dbReference type="EMBL" id="TVU46108.1"/>
    </source>
</evidence>
<dbReference type="Gene3D" id="2.40.330.10">
    <property type="entry name" value="DNA-binding pseudobarrel domain"/>
    <property type="match status" value="5"/>
</dbReference>
<dbReference type="SUPFAM" id="SSF57903">
    <property type="entry name" value="FYVE/PHD zinc finger"/>
    <property type="match status" value="1"/>
</dbReference>
<evidence type="ECO:0000256" key="5">
    <source>
        <dbReference type="ARBA" id="ARBA00023125"/>
    </source>
</evidence>
<evidence type="ECO:0000256" key="1">
    <source>
        <dbReference type="ARBA" id="ARBA00004123"/>
    </source>
</evidence>
<dbReference type="SUPFAM" id="SSF101936">
    <property type="entry name" value="DNA-binding pseudobarrel domain"/>
    <property type="match status" value="5"/>
</dbReference>
<keyword evidence="2" id="KW-0863">Zinc-finger</keyword>
<feature type="domain" description="TF-B3" evidence="9">
    <location>
        <begin position="163"/>
        <end position="261"/>
    </location>
</feature>
<feature type="domain" description="TF-B3" evidence="9">
    <location>
        <begin position="708"/>
        <end position="807"/>
    </location>
</feature>
<dbReference type="InterPro" id="IPR044837">
    <property type="entry name" value="REM16-like"/>
</dbReference>
<evidence type="ECO:0000256" key="6">
    <source>
        <dbReference type="ARBA" id="ARBA00023163"/>
    </source>
</evidence>
<accession>A0A5J9WD51</accession>
<evidence type="ECO:0000256" key="8">
    <source>
        <dbReference type="SAM" id="MobiDB-lite"/>
    </source>
</evidence>
<sequence>MDCYNKMVLGNGWEAFVDVHHIKENDSLLFRHIKECCFVVSIFDSDGCEKMFPCAGIQDTPSVRERCDSVDISSSSQHDTTESSGSEKPAGCEKTARMTATSSSSDMSGKGGSSKSESFESDDLEIPAGIDYVISSRSGLSEAQKERVIAFIHEIEPEVTVFVAILRKSHVQPPSPFLAITKEYVFTHFPRETTNVTLERPGSSKKWHPKFYQRKDSVYLLRGEWLDFVRDNHVHEGDICLLLPTKGARKFTFTVHLLSATATDSLGGTVFRRVGPYPGRSNNAEMASEVHIKEEPTGGEHAWNECLENKCFGCPYQPPYIVPAGNHLSQSQKKIVVKKVQAIQSELPIYVAFMSKISVGDPRRSMLELGSRYAAAVHLPARGQTVVLKYMRKIWETKMVSHGSRRQFLCGGWYKFVRDNSLRVGDICLLELKKNERKLTMEGTVCEVCGNIGFKHLLLCCRVCKSSATHQYCLDKVIFDASLADWLCHECLQRHGEVTCSRSLEKVSSERPLNYPHFGSTVHQPITKRVESGRDSRPCHDSQTNEHASVICKSVEVNSAKDIKTMVGAHKNKDVLMLEREEEEVEVQQVCNASNELQQRTMAVNFLDISSSSQHDRSESLKSSEISIDQNGNSYHHEKIVKMAGTFLSSQESGEDSPSENESLESGNLQASPGVDYVVSRTSYLTEAQTERVIAFIQKTKPEITVFVAVMRKSNIQPPGPCLGISKEYALAHFPHTSKNVTLRMPGKSKKWHPIFYKRDESRKNMLMGQWLDFVRDNHVHEGDICFLSPEKGGGRSTFTVYLLRSTLAHSRCGAGFQRDGPCPGGSIANISEVHMMEKQNDEQHISSESGMHESSRGSLECEVSDDPSQPPYIVPCRSHLSKSQKRIVEQKVRAIKSEVPICVAVMKNNNVGVAQRWMLELGSRFASVHLPAEGQTVVLQCGRKIWETKMMYHTGRRWTLNGGWPNFARDNGLRVGDICLFELKKNEMKLTMRVPCGVFLYNACFVLCKWTMVVANLWAEAGFSGQVSCTIYPENYMCCVHDMVVSSKQLTGDNERIKG</sequence>
<keyword evidence="4" id="KW-0805">Transcription regulation</keyword>
<evidence type="ECO:0000256" key="7">
    <source>
        <dbReference type="ARBA" id="ARBA00023242"/>
    </source>
</evidence>
<keyword evidence="7" id="KW-0539">Nucleus</keyword>
<dbReference type="GO" id="GO:0003677">
    <property type="term" value="F:DNA binding"/>
    <property type="evidence" value="ECO:0007669"/>
    <property type="project" value="UniProtKB-KW"/>
</dbReference>
<dbReference type="InterPro" id="IPR011011">
    <property type="entry name" value="Znf_FYVE_PHD"/>
</dbReference>
<evidence type="ECO:0000313" key="11">
    <source>
        <dbReference type="Proteomes" id="UP000324897"/>
    </source>
</evidence>
<dbReference type="GO" id="GO:0005634">
    <property type="term" value="C:nucleus"/>
    <property type="evidence" value="ECO:0007669"/>
    <property type="project" value="UniProtKB-SubCell"/>
</dbReference>
<dbReference type="Gramene" id="TVU46108">
    <property type="protein sequence ID" value="TVU46108"/>
    <property type="gene ID" value="EJB05_05626"/>
</dbReference>
<dbReference type="OrthoDB" id="1932206at2759"/>
<gene>
    <name evidence="10" type="ORF">EJB05_05626</name>
</gene>